<accession>A0ACC0B9Q4</accession>
<evidence type="ECO:0000313" key="2">
    <source>
        <dbReference type="Proteomes" id="UP001060085"/>
    </source>
</evidence>
<organism evidence="1 2">
    <name type="scientific">Catharanthus roseus</name>
    <name type="common">Madagascar periwinkle</name>
    <name type="synonym">Vinca rosea</name>
    <dbReference type="NCBI Taxonomy" id="4058"/>
    <lineage>
        <taxon>Eukaryota</taxon>
        <taxon>Viridiplantae</taxon>
        <taxon>Streptophyta</taxon>
        <taxon>Embryophyta</taxon>
        <taxon>Tracheophyta</taxon>
        <taxon>Spermatophyta</taxon>
        <taxon>Magnoliopsida</taxon>
        <taxon>eudicotyledons</taxon>
        <taxon>Gunneridae</taxon>
        <taxon>Pentapetalae</taxon>
        <taxon>asterids</taxon>
        <taxon>lamiids</taxon>
        <taxon>Gentianales</taxon>
        <taxon>Apocynaceae</taxon>
        <taxon>Rauvolfioideae</taxon>
        <taxon>Vinceae</taxon>
        <taxon>Catharanthinae</taxon>
        <taxon>Catharanthus</taxon>
    </lineage>
</organism>
<evidence type="ECO:0000313" key="1">
    <source>
        <dbReference type="EMBL" id="KAI5669348.1"/>
    </source>
</evidence>
<protein>
    <submittedName>
        <fullName evidence="1">Uncharacterized protein</fullName>
    </submittedName>
</protein>
<proteinExistence type="predicted"/>
<keyword evidence="2" id="KW-1185">Reference proteome</keyword>
<dbReference type="Proteomes" id="UP001060085">
    <property type="component" value="Linkage Group LG04"/>
</dbReference>
<sequence length="348" mass="38553">MEFKLHLLFTFLSVAVFASHAALPTVVYWNSKLPQTPMPKVVKDLLHNGWLEDKGSSVVVGKGGVNVNTGKPKPHRAAPSTHKGTRVGVGKGGVIVNAPGRKGKPVYVGVKPGPDPFNYQYAATEDQLNENPNVALFFFEKDLHLGSTMNLHSFKTSNTPSTLLPKEVSDSIPFSSKYIPQIYQKFSVKPESPEAEIIKKTIKECEEPGIKGEEKYCATSLESMIDFTISKLGKDVQAISTETEKETTQLQKYTIEGVKKMNKDKSVICHKQNYPYVVFYCHKTQTTKAFEVSLLGADGTKAKAVAVCHKDTSEWNPKHLAFQVLKVKPGSVPICHFLPEDHIVWIPK</sequence>
<name>A0ACC0B9Q4_CATRO</name>
<comment type="caution">
    <text evidence="1">The sequence shown here is derived from an EMBL/GenBank/DDBJ whole genome shotgun (WGS) entry which is preliminary data.</text>
</comment>
<dbReference type="EMBL" id="CM044704">
    <property type="protein sequence ID" value="KAI5669348.1"/>
    <property type="molecule type" value="Genomic_DNA"/>
</dbReference>
<gene>
    <name evidence="1" type="ORF">M9H77_19201</name>
</gene>
<reference evidence="2" key="1">
    <citation type="journal article" date="2023" name="Nat. Plants">
        <title>Single-cell RNA sequencing provides a high-resolution roadmap for understanding the multicellular compartmentation of specialized metabolism.</title>
        <authorList>
            <person name="Sun S."/>
            <person name="Shen X."/>
            <person name="Li Y."/>
            <person name="Li Y."/>
            <person name="Wang S."/>
            <person name="Li R."/>
            <person name="Zhang H."/>
            <person name="Shen G."/>
            <person name="Guo B."/>
            <person name="Wei J."/>
            <person name="Xu J."/>
            <person name="St-Pierre B."/>
            <person name="Chen S."/>
            <person name="Sun C."/>
        </authorList>
    </citation>
    <scope>NUCLEOTIDE SEQUENCE [LARGE SCALE GENOMIC DNA]</scope>
</reference>